<dbReference type="RefSeq" id="WP_008199198.1">
    <property type="nucleotide sequence ID" value="NZ_BHVO01000020.1"/>
</dbReference>
<reference evidence="1 2" key="1">
    <citation type="submission" date="2018-09" db="EMBL/GenBank/DDBJ databases">
        <title>Evolutionary history of phycoerythrin pigmentation in the water bloom-forming cyanobacterium Microcystis aeruginosa.</title>
        <authorList>
            <person name="Tanabe Y."/>
            <person name="Tanabe Y."/>
            <person name="Yamaguchi H."/>
        </authorList>
    </citation>
    <scope>NUCLEOTIDE SEQUENCE [LARGE SCALE GENOMIC DNA]</scope>
    <source>
        <strain evidence="1 2">NIES-2519</strain>
    </source>
</reference>
<sequence>MTGQPRQKPLSGKVIGISISDSPDLQRLGFSTVHQKRALIEISRHLLAQGSSLAYGGDLRPGGFTLDLVEMVKAYNEQATERAEKILNFLAWPLHLETTVKWKAQHKNEVSIQIIPLPQDLKQSPFNIDEKTYLEPNSAINRYVWARCLTAMREQMAERIDARIILGGKVTDYKGAFPGIAEEAALAIAYHKPLFVLGAFGGCAKAVGESLLKENPEILTQVYQTFHSQEYGDMIEFYNQQSNQGKPHKVIDYPAFVETFSNASFKGLNNGLTESENQRLFQTEDLDEMVYLILKGMLIANTQSTVDPS</sequence>
<dbReference type="InterPro" id="IPR041160">
    <property type="entry name" value="LD_cluster2"/>
</dbReference>
<dbReference type="Pfam" id="PF18163">
    <property type="entry name" value="LD_cluster2"/>
    <property type="match status" value="1"/>
</dbReference>
<dbReference type="EMBL" id="BHVO01000020">
    <property type="protein sequence ID" value="GCA70069.1"/>
    <property type="molecule type" value="Genomic_DNA"/>
</dbReference>
<protein>
    <submittedName>
        <fullName evidence="1">Uncharacterized protein</fullName>
    </submittedName>
</protein>
<proteinExistence type="predicted"/>
<organism evidence="1 2">
    <name type="scientific">Microcystis aeruginosa NIES-2519</name>
    <dbReference type="NCBI Taxonomy" id="2303981"/>
    <lineage>
        <taxon>Bacteria</taxon>
        <taxon>Bacillati</taxon>
        <taxon>Cyanobacteriota</taxon>
        <taxon>Cyanophyceae</taxon>
        <taxon>Oscillatoriophycideae</taxon>
        <taxon>Chroococcales</taxon>
        <taxon>Microcystaceae</taxon>
        <taxon>Microcystis</taxon>
    </lineage>
</organism>
<evidence type="ECO:0000313" key="2">
    <source>
        <dbReference type="Proteomes" id="UP000323569"/>
    </source>
</evidence>
<dbReference type="Proteomes" id="UP000323569">
    <property type="component" value="Unassembled WGS sequence"/>
</dbReference>
<comment type="caution">
    <text evidence="1">The sequence shown here is derived from an EMBL/GenBank/DDBJ whole genome shotgun (WGS) entry which is preliminary data.</text>
</comment>
<name>A0A5A5R5N4_MICAE</name>
<accession>A0A5A5R5N4</accession>
<evidence type="ECO:0000313" key="1">
    <source>
        <dbReference type="EMBL" id="GCA70069.1"/>
    </source>
</evidence>
<dbReference type="AlphaFoldDB" id="A0A5A5R5N4"/>
<gene>
    <name evidence="1" type="ORF">MiYa_01601</name>
</gene>